<dbReference type="RefSeq" id="WP_169411780.1">
    <property type="nucleotide sequence ID" value="NZ_JAAXKZ010000020.1"/>
</dbReference>
<dbReference type="Proteomes" id="UP000586918">
    <property type="component" value="Unassembled WGS sequence"/>
</dbReference>
<gene>
    <name evidence="1" type="ORF">HF519_08185</name>
</gene>
<reference evidence="1 2" key="1">
    <citation type="submission" date="2020-04" db="EMBL/GenBank/DDBJ databases">
        <authorList>
            <person name="Klaysubun C."/>
            <person name="Duangmal K."/>
            <person name="Lipun K."/>
        </authorList>
    </citation>
    <scope>NUCLEOTIDE SEQUENCE [LARGE SCALE GENOMIC DNA]</scope>
    <source>
        <strain evidence="1 2">DSM 45300</strain>
    </source>
</reference>
<protein>
    <submittedName>
        <fullName evidence="1">Uncharacterized protein</fullName>
    </submittedName>
</protein>
<organism evidence="1 2">
    <name type="scientific">Pseudonocardia bannensis</name>
    <dbReference type="NCBI Taxonomy" id="630973"/>
    <lineage>
        <taxon>Bacteria</taxon>
        <taxon>Bacillati</taxon>
        <taxon>Actinomycetota</taxon>
        <taxon>Actinomycetes</taxon>
        <taxon>Pseudonocardiales</taxon>
        <taxon>Pseudonocardiaceae</taxon>
        <taxon>Pseudonocardia</taxon>
    </lineage>
</organism>
<proteinExistence type="predicted"/>
<comment type="caution">
    <text evidence="1">The sequence shown here is derived from an EMBL/GenBank/DDBJ whole genome shotgun (WGS) entry which is preliminary data.</text>
</comment>
<name>A0A848DG99_9PSEU</name>
<evidence type="ECO:0000313" key="1">
    <source>
        <dbReference type="EMBL" id="NMH91563.1"/>
    </source>
</evidence>
<dbReference type="EMBL" id="JAAXKZ010000020">
    <property type="protein sequence ID" value="NMH91563.1"/>
    <property type="molecule type" value="Genomic_DNA"/>
</dbReference>
<evidence type="ECO:0000313" key="2">
    <source>
        <dbReference type="Proteomes" id="UP000586918"/>
    </source>
</evidence>
<dbReference type="AlphaFoldDB" id="A0A848DG99"/>
<sequence>MAESHLRVFVDDGPRGGEWVTIEPGPGGAPPPRIQLLDPVSAEVVDDEIATPLPQTERTSSTYELSDVRQPEGGAVYRFAGPGEERIGRS</sequence>
<accession>A0A848DG99</accession>
<keyword evidence="2" id="KW-1185">Reference proteome</keyword>